<reference evidence="9" key="2">
    <citation type="submission" date="2023-04" db="EMBL/GenBank/DDBJ databases">
        <title>'Rhodoalgimonas zhirmunskyi' gen. nov., isolated from a red alga.</title>
        <authorList>
            <person name="Nedashkovskaya O.I."/>
            <person name="Otstavnykh N.Y."/>
            <person name="Bystritskaya E.P."/>
            <person name="Balabanova L.A."/>
            <person name="Isaeva M.P."/>
        </authorList>
    </citation>
    <scope>NUCLEOTIDE SEQUENCE</scope>
    <source>
        <strain evidence="9">10Alg 79</strain>
    </source>
</reference>
<evidence type="ECO:0000256" key="3">
    <source>
        <dbReference type="ARBA" id="ARBA00022475"/>
    </source>
</evidence>
<keyword evidence="7" id="KW-0813">Transport</keyword>
<dbReference type="GO" id="GO:0022857">
    <property type="term" value="F:transmembrane transporter activity"/>
    <property type="evidence" value="ECO:0007669"/>
    <property type="project" value="InterPro"/>
</dbReference>
<keyword evidence="6 8" id="KW-0472">Membrane</keyword>
<evidence type="ECO:0000256" key="5">
    <source>
        <dbReference type="ARBA" id="ARBA00022989"/>
    </source>
</evidence>
<gene>
    <name evidence="9" type="ORF">NOI20_04600</name>
</gene>
<evidence type="ECO:0000256" key="7">
    <source>
        <dbReference type="RuleBase" id="RU003879"/>
    </source>
</evidence>
<dbReference type="EMBL" id="JANFFA010000001">
    <property type="protein sequence ID" value="MDQ2093380.1"/>
    <property type="molecule type" value="Genomic_DNA"/>
</dbReference>
<dbReference type="Pfam" id="PF02472">
    <property type="entry name" value="ExbD"/>
    <property type="match status" value="1"/>
</dbReference>
<organism evidence="9 10">
    <name type="scientific">Rhodalgimonas zhirmunskyi</name>
    <dbReference type="NCBI Taxonomy" id="2964767"/>
    <lineage>
        <taxon>Bacteria</taxon>
        <taxon>Pseudomonadati</taxon>
        <taxon>Pseudomonadota</taxon>
        <taxon>Alphaproteobacteria</taxon>
        <taxon>Rhodobacterales</taxon>
        <taxon>Roseobacteraceae</taxon>
        <taxon>Rhodalgimonas</taxon>
    </lineage>
</organism>
<feature type="transmembrane region" description="Helical" evidence="8">
    <location>
        <begin position="15"/>
        <end position="36"/>
    </location>
</feature>
<keyword evidence="4 7" id="KW-0812">Transmembrane</keyword>
<evidence type="ECO:0000256" key="1">
    <source>
        <dbReference type="ARBA" id="ARBA00004162"/>
    </source>
</evidence>
<evidence type="ECO:0000256" key="4">
    <source>
        <dbReference type="ARBA" id="ARBA00022692"/>
    </source>
</evidence>
<keyword evidence="3" id="KW-1003">Cell membrane</keyword>
<sequence length="129" mass="13793">MNLGQPTRRPARESVVPMINVVFLLLIFFLMSAQIVPPEPIDVTPPEASVEAPAEGQRILFIAPDGMLAMGDLRGEAVFGGLAAMEDLIAGEPLLIRADKTLEAGKLAALLPRLAEVGVRRVKLVSVAR</sequence>
<dbReference type="AlphaFoldDB" id="A0AAJ1U589"/>
<name>A0AAJ1U589_9RHOB</name>
<dbReference type="GO" id="GO:0015031">
    <property type="term" value="P:protein transport"/>
    <property type="evidence" value="ECO:0007669"/>
    <property type="project" value="UniProtKB-KW"/>
</dbReference>
<dbReference type="InterPro" id="IPR003400">
    <property type="entry name" value="ExbD"/>
</dbReference>
<accession>A0AAJ1U589</accession>
<evidence type="ECO:0000256" key="6">
    <source>
        <dbReference type="ARBA" id="ARBA00023136"/>
    </source>
</evidence>
<dbReference type="RefSeq" id="WP_317624972.1">
    <property type="nucleotide sequence ID" value="NZ_JANFFA010000001.1"/>
</dbReference>
<evidence type="ECO:0000313" key="9">
    <source>
        <dbReference type="EMBL" id="MDQ2093380.1"/>
    </source>
</evidence>
<dbReference type="PANTHER" id="PTHR30558:SF7">
    <property type="entry name" value="TOL-PAL SYSTEM PROTEIN TOLR"/>
    <property type="match status" value="1"/>
</dbReference>
<evidence type="ECO:0000256" key="8">
    <source>
        <dbReference type="SAM" id="Phobius"/>
    </source>
</evidence>
<dbReference type="PANTHER" id="PTHR30558">
    <property type="entry name" value="EXBD MEMBRANE COMPONENT OF PMF-DRIVEN MACROMOLECULE IMPORT SYSTEM"/>
    <property type="match status" value="1"/>
</dbReference>
<dbReference type="GO" id="GO:0005886">
    <property type="term" value="C:plasma membrane"/>
    <property type="evidence" value="ECO:0007669"/>
    <property type="project" value="UniProtKB-SubCell"/>
</dbReference>
<keyword evidence="7" id="KW-0653">Protein transport</keyword>
<dbReference type="Proteomes" id="UP001227162">
    <property type="component" value="Unassembled WGS sequence"/>
</dbReference>
<evidence type="ECO:0000256" key="2">
    <source>
        <dbReference type="ARBA" id="ARBA00005811"/>
    </source>
</evidence>
<keyword evidence="5 8" id="KW-1133">Transmembrane helix</keyword>
<evidence type="ECO:0000313" key="10">
    <source>
        <dbReference type="Proteomes" id="UP001227162"/>
    </source>
</evidence>
<reference evidence="9" key="1">
    <citation type="submission" date="2022-07" db="EMBL/GenBank/DDBJ databases">
        <authorList>
            <person name="Otstavnykh N."/>
            <person name="Isaeva M."/>
            <person name="Bystritskaya E."/>
        </authorList>
    </citation>
    <scope>NUCLEOTIDE SEQUENCE</scope>
    <source>
        <strain evidence="9">10Alg 79</strain>
    </source>
</reference>
<protein>
    <submittedName>
        <fullName evidence="9">Biopolymer transporter ExbD</fullName>
    </submittedName>
</protein>
<proteinExistence type="inferred from homology"/>
<keyword evidence="10" id="KW-1185">Reference proteome</keyword>
<comment type="caution">
    <text evidence="9">The sequence shown here is derived from an EMBL/GenBank/DDBJ whole genome shotgun (WGS) entry which is preliminary data.</text>
</comment>
<comment type="subcellular location">
    <subcellularLocation>
        <location evidence="1">Cell membrane</location>
        <topology evidence="1">Single-pass membrane protein</topology>
    </subcellularLocation>
    <subcellularLocation>
        <location evidence="7">Cell membrane</location>
        <topology evidence="7">Single-pass type II membrane protein</topology>
    </subcellularLocation>
</comment>
<comment type="similarity">
    <text evidence="2 7">Belongs to the ExbD/TolR family.</text>
</comment>